<evidence type="ECO:0000256" key="5">
    <source>
        <dbReference type="ARBA" id="ARBA00023306"/>
    </source>
</evidence>
<keyword evidence="3 6" id="KW-0498">Mitosis</keyword>
<dbReference type="GO" id="GO:0005634">
    <property type="term" value="C:nucleus"/>
    <property type="evidence" value="ECO:0007669"/>
    <property type="project" value="UniProtKB-SubCell"/>
</dbReference>
<feature type="region of interest" description="Disordered" evidence="7">
    <location>
        <begin position="486"/>
        <end position="512"/>
    </location>
</feature>
<dbReference type="GO" id="GO:0042393">
    <property type="term" value="F:histone binding"/>
    <property type="evidence" value="ECO:0007669"/>
    <property type="project" value="TreeGrafter"/>
</dbReference>
<comment type="function">
    <text evidence="6">Regulatory subunit of the condensin complex, a complex required for conversion of interphase chromatin into mitotic-like condense chromosomes. The condensin complex probably introduces positive supercoils into relaxed DNA in the presence of type I topoisomerases and converts nicked DNA into positive knotted forms in the presence of type II topoisomerases.</text>
</comment>
<protein>
    <recommendedName>
        <fullName evidence="6">Condensin complex subunit 1</fullName>
    </recommendedName>
</protein>
<dbReference type="GO" id="GO:0000796">
    <property type="term" value="C:condensin complex"/>
    <property type="evidence" value="ECO:0007669"/>
    <property type="project" value="TreeGrafter"/>
</dbReference>
<keyword evidence="2 6" id="KW-0132">Cell division</keyword>
<proteinExistence type="inferred from homology"/>
<gene>
    <name evidence="10" type="ORF">J8A68_003619</name>
</gene>
<organism evidence="10 11">
    <name type="scientific">[Candida] subhashii</name>
    <dbReference type="NCBI Taxonomy" id="561895"/>
    <lineage>
        <taxon>Eukaryota</taxon>
        <taxon>Fungi</taxon>
        <taxon>Dikarya</taxon>
        <taxon>Ascomycota</taxon>
        <taxon>Saccharomycotina</taxon>
        <taxon>Pichiomycetes</taxon>
        <taxon>Debaryomycetaceae</taxon>
        <taxon>Spathaspora</taxon>
    </lineage>
</organism>
<dbReference type="InterPro" id="IPR032682">
    <property type="entry name" value="Cnd1_C"/>
</dbReference>
<dbReference type="InterPro" id="IPR007673">
    <property type="entry name" value="Condensin_cplx_su1"/>
</dbReference>
<comment type="subcellular location">
    <subcellularLocation>
        <location evidence="1">Nucleus</location>
    </subcellularLocation>
</comment>
<name>A0A8J5Q8F5_9ASCO</name>
<keyword evidence="5 6" id="KW-0131">Cell cycle</keyword>
<evidence type="ECO:0000256" key="7">
    <source>
        <dbReference type="SAM" id="MobiDB-lite"/>
    </source>
</evidence>
<evidence type="ECO:0000256" key="6">
    <source>
        <dbReference type="PIRNR" id="PIRNR017127"/>
    </source>
</evidence>
<dbReference type="InterPro" id="IPR026971">
    <property type="entry name" value="CND1/NCAPD3"/>
</dbReference>
<dbReference type="InterPro" id="IPR024324">
    <property type="entry name" value="Condensin_cplx_su1_N"/>
</dbReference>
<dbReference type="EMBL" id="JAGSYN010000160">
    <property type="protein sequence ID" value="KAG7662849.1"/>
    <property type="molecule type" value="Genomic_DNA"/>
</dbReference>
<accession>A0A8J5Q8F5</accession>
<dbReference type="Pfam" id="PF12922">
    <property type="entry name" value="Cnd1_N"/>
    <property type="match status" value="1"/>
</dbReference>
<evidence type="ECO:0000256" key="1">
    <source>
        <dbReference type="ARBA" id="ARBA00004123"/>
    </source>
</evidence>
<evidence type="ECO:0000259" key="9">
    <source>
        <dbReference type="Pfam" id="PF12922"/>
    </source>
</evidence>
<keyword evidence="6" id="KW-0226">DNA condensation</keyword>
<comment type="similarity">
    <text evidence="6">Belongs to the CND1 (condensin subunit 1) family.</text>
</comment>
<comment type="caution">
    <text evidence="10">The sequence shown here is derived from an EMBL/GenBank/DDBJ whole genome shotgun (WGS) entry which is preliminary data.</text>
</comment>
<keyword evidence="4" id="KW-0539">Nucleus</keyword>
<dbReference type="GO" id="GO:0010032">
    <property type="term" value="P:meiotic chromosome condensation"/>
    <property type="evidence" value="ECO:0007669"/>
    <property type="project" value="TreeGrafter"/>
</dbReference>
<dbReference type="GeneID" id="73470419"/>
<dbReference type="GO" id="GO:0000779">
    <property type="term" value="C:condensed chromosome, centromeric region"/>
    <property type="evidence" value="ECO:0007669"/>
    <property type="project" value="TreeGrafter"/>
</dbReference>
<dbReference type="PANTHER" id="PTHR14222">
    <property type="entry name" value="CONDENSIN"/>
    <property type="match status" value="1"/>
</dbReference>
<keyword evidence="11" id="KW-1185">Reference proteome</keyword>
<feature type="domain" description="Condensin complex subunit 1 C-terminal" evidence="8">
    <location>
        <begin position="990"/>
        <end position="1149"/>
    </location>
</feature>
<sequence>MDFTLTSYFNSFDLDKDYTVEFSDIESKLETITYALANTPDILDHDTELFDDVIELSHGFKSLEQKQQKQLIYLINSSITTIAQSTYLAIENGEFLDSINSIKSTLEKYGYLMFVILKYLGKDDFSHIGGRSQKTVPVEEMSIWKSNCDEVTNSLNAIINVLKLGLTKIFITTPERNSYIELFTRPIFNLMESPERMKIITIKNLIFETIAIAVEEHGLGVIVQHSIIQCLTYYPHLPPYMASLLHLIAEEYDYVYLTDEVLREISQTRFSSNDTIGPRAISDFLIALSELNPRLILKQMTSIAQLLDNPIHTLRCSVVEACGNIVVDIIKHQDEEPQDMEEEEQNIGTSPQQIEKLLDLLQDRFLDQNPYVRTKAFQALAKVAGLNAKLTTRRQTMMMLAVRSLDDRSTLVRRNTIKLISKLVLNHPFQGPHGTQLGYTFWKAQLDEAEAELTKYLPLSPQKPAPIENNDEIDEDGADINLSQIAEEDEEEDEGDKIETDQPSEEGSDEDEIDHAATSMIIEQEQNLPDKTVLYRAKLKHSYYKDAVDFVQAVQHGTEVVSRLLFSKNRNEAIDSMDFLVLADAYGVENAKFGIRKMLHLVWMKGNSDEGKSVPDHLIDCYKALFLTVPDNENRIEMAAHVAMNLVGLTFDASIADLASLEKLLGLMYSTHLIKQEVIRTLWQIYSMENEDEDETFGKKRRGAVMILGMLAVEDNEIVVRGLDSLLNVGLGERGKKDLGLCKYTCIALQRIVPSPSKQNLLTNIRITREEEAIEKLKSVLLEYNTNPEWYAVAEQAIGAVYQASSNPDGVCSDVIKAKSMAVFVENNNDRDESQVVALSQLLFIVGHVAIKTIVHLEKLEAQFKKKKLEAEAKKKAAVINARNGTDNNSNEQTPENELEMIGGTSEDDFTDAVVHVKERELLYGQYSLLARFGPLVNKICSDNKNYDDKTLQRSAVLCLVKLMCVSSIYCEQNLPLLLTIMEKSDDPYIRCNCVLGLGDMAVCFNNIVDENTDFIYRRLTDESIMVQRTCLMTVTFLILAGQVKVKGQLASMAKCLENPDQGISDMCRLFFTELATKDNAIYNGFIDIFSGLSTDESLSKEAMKRIVRFLISFIEKDRHQKQLSEKLLVRLNKCHNEQEWNDVAFVLNSIPYKNEAISTALDGGYKLVSAKD</sequence>
<dbReference type="PIRSF" id="PIRSF017127">
    <property type="entry name" value="Condensin_D2"/>
    <property type="match status" value="1"/>
</dbReference>
<dbReference type="Pfam" id="PF12717">
    <property type="entry name" value="Cnd1"/>
    <property type="match status" value="1"/>
</dbReference>
<evidence type="ECO:0000256" key="4">
    <source>
        <dbReference type="ARBA" id="ARBA00023242"/>
    </source>
</evidence>
<evidence type="ECO:0000313" key="10">
    <source>
        <dbReference type="EMBL" id="KAG7662849.1"/>
    </source>
</evidence>
<evidence type="ECO:0000259" key="8">
    <source>
        <dbReference type="Pfam" id="PF12717"/>
    </source>
</evidence>
<dbReference type="RefSeq" id="XP_049263082.1">
    <property type="nucleotide sequence ID" value="XM_049407494.1"/>
</dbReference>
<dbReference type="PANTHER" id="PTHR14222:SF2">
    <property type="entry name" value="CONDENSIN COMPLEX SUBUNIT 1"/>
    <property type="match status" value="1"/>
</dbReference>
<dbReference type="AlphaFoldDB" id="A0A8J5Q8F5"/>
<dbReference type="OrthoDB" id="436262at2759"/>
<evidence type="ECO:0000256" key="3">
    <source>
        <dbReference type="ARBA" id="ARBA00022776"/>
    </source>
</evidence>
<evidence type="ECO:0000313" key="11">
    <source>
        <dbReference type="Proteomes" id="UP000694255"/>
    </source>
</evidence>
<evidence type="ECO:0000256" key="2">
    <source>
        <dbReference type="ARBA" id="ARBA00022618"/>
    </source>
</evidence>
<dbReference type="FunFam" id="1.25.10.10:FF:000272">
    <property type="entry name" value="Condensin complex subunit 1"/>
    <property type="match status" value="1"/>
</dbReference>
<dbReference type="GO" id="GO:0007076">
    <property type="term" value="P:mitotic chromosome condensation"/>
    <property type="evidence" value="ECO:0007669"/>
    <property type="project" value="InterPro"/>
</dbReference>
<dbReference type="Proteomes" id="UP000694255">
    <property type="component" value="Unassembled WGS sequence"/>
</dbReference>
<reference evidence="10 11" key="1">
    <citation type="journal article" date="2021" name="DNA Res.">
        <title>Genome analysis of Candida subhashii reveals its hybrid nature and dual mitochondrial genome conformations.</title>
        <authorList>
            <person name="Mixao V."/>
            <person name="Hegedusova E."/>
            <person name="Saus E."/>
            <person name="Pryszcz L.P."/>
            <person name="Cillingova A."/>
            <person name="Nosek J."/>
            <person name="Gabaldon T."/>
        </authorList>
    </citation>
    <scope>NUCLEOTIDE SEQUENCE [LARGE SCALE GENOMIC DNA]</scope>
    <source>
        <strain evidence="10 11">CBS 10753</strain>
    </source>
</reference>
<feature type="domain" description="Condensin complex subunit 1 N-terminal" evidence="9">
    <location>
        <begin position="65"/>
        <end position="220"/>
    </location>
</feature>
<dbReference type="GO" id="GO:0051301">
    <property type="term" value="P:cell division"/>
    <property type="evidence" value="ECO:0007669"/>
    <property type="project" value="UniProtKB-KW"/>
</dbReference>